<name>A0A3S7X4A5_LEIDO</name>
<evidence type="ECO:0000313" key="4">
    <source>
        <dbReference type="Proteomes" id="UP000274082"/>
    </source>
</evidence>
<proteinExistence type="predicted"/>
<feature type="compositionally biased region" description="Basic residues" evidence="1">
    <location>
        <begin position="159"/>
        <end position="168"/>
    </location>
</feature>
<accession>A0A3S7X4A5</accession>
<dbReference type="Proteomes" id="UP000274082">
    <property type="component" value="Chromosome 31"/>
</dbReference>
<evidence type="ECO:0000256" key="1">
    <source>
        <dbReference type="SAM" id="MobiDB-lite"/>
    </source>
</evidence>
<dbReference type="SMART" id="SM00384">
    <property type="entry name" value="AT_hook"/>
    <property type="match status" value="3"/>
</dbReference>
<organism evidence="3 4">
    <name type="scientific">Leishmania donovani</name>
    <dbReference type="NCBI Taxonomy" id="5661"/>
    <lineage>
        <taxon>Eukaryota</taxon>
        <taxon>Discoba</taxon>
        <taxon>Euglenozoa</taxon>
        <taxon>Kinetoplastea</taxon>
        <taxon>Metakinetoplastina</taxon>
        <taxon>Trypanosomatida</taxon>
        <taxon>Trypanosomatidae</taxon>
        <taxon>Leishmaniinae</taxon>
        <taxon>Leishmania</taxon>
    </lineage>
</organism>
<protein>
    <submittedName>
        <fullName evidence="3">Uncharacterized protein</fullName>
    </submittedName>
</protein>
<dbReference type="VEuPathDB" id="TriTrypDB:LdBPK_310990.1"/>
<feature type="chain" id="PRO_5019220678" evidence="2">
    <location>
        <begin position="17"/>
        <end position="419"/>
    </location>
</feature>
<sequence length="419" mass="44709">MLLRSLPLYAVRVVSASLIESMPSPGMGCPTTGSHATLTFHLHRLHNSESFGVDCDFQSVGGCDEQCFVRGMSADLVASSAALKSVLGDGKAARTSSVRVTSINGIARLTKAAVRELFDSGRDVVVQCAVSAVAGSPSDPRQFDTGLEREEDGAEATRTPKKRGRKPKAPVTGALGSDDTEIVGTSSKNAVKRPGRRARGLSLKKPKVSKKRLRYSGARSAVRQMTSKETDLPADDSVSADVEAVDPASASAADDIDAAAVETLHKLAPVKPVRTRGRRSTKREALLDAKWRSTAAGETSDDVWFAYAEATPAEGGEDDEARPEDAAVPTRRRRGRPAKMAAADAPTEAETVAAAKRGRRRPASRTFEPEKQKKTSGRRGRPRKMDKAVEILDTTQAAEVSSKEKPAEQSEAADAELEF</sequence>
<dbReference type="OrthoDB" id="266356at2759"/>
<feature type="compositionally biased region" description="Basic and acidic residues" evidence="1">
    <location>
        <begin position="282"/>
        <end position="291"/>
    </location>
</feature>
<dbReference type="VEuPathDB" id="TriTrypDB:LDHU3_31.1670"/>
<evidence type="ECO:0000256" key="2">
    <source>
        <dbReference type="SAM" id="SignalP"/>
    </source>
</evidence>
<keyword evidence="2" id="KW-0732">Signal</keyword>
<dbReference type="AlphaFoldDB" id="A0A3S7X4A5"/>
<reference evidence="3 4" key="1">
    <citation type="journal article" date="2018" name="Sci. Rep.">
        <title>A complete Leishmania donovani reference genome identifies novel genetic variations associated with virulence.</title>
        <authorList>
            <person name="Lypaczewski P."/>
            <person name="Hoshizaki J."/>
            <person name="Zhang W.-W."/>
            <person name="McCall L.-I."/>
            <person name="Torcivia-Rodriguez J."/>
            <person name="Simonyan V."/>
            <person name="Kaur A."/>
            <person name="Dewar K."/>
            <person name="Matlashewski G."/>
        </authorList>
    </citation>
    <scope>NUCLEOTIDE SEQUENCE [LARGE SCALE GENOMIC DNA]</scope>
    <source>
        <strain evidence="3 4">LdCL</strain>
    </source>
</reference>
<dbReference type="InterPro" id="IPR017956">
    <property type="entry name" value="AT_hook_DNA-bd_motif"/>
</dbReference>
<dbReference type="VEuPathDB" id="TriTrypDB:LdCL_310016500"/>
<keyword evidence="4" id="KW-1185">Reference proteome</keyword>
<gene>
    <name evidence="3" type="ORF">LdCL_310016500</name>
</gene>
<feature type="compositionally biased region" description="Basic residues" evidence="1">
    <location>
        <begin position="190"/>
        <end position="214"/>
    </location>
</feature>
<feature type="region of interest" description="Disordered" evidence="1">
    <location>
        <begin position="272"/>
        <end position="419"/>
    </location>
</feature>
<dbReference type="GO" id="GO:0003677">
    <property type="term" value="F:DNA binding"/>
    <property type="evidence" value="ECO:0007669"/>
    <property type="project" value="InterPro"/>
</dbReference>
<feature type="signal peptide" evidence="2">
    <location>
        <begin position="1"/>
        <end position="16"/>
    </location>
</feature>
<evidence type="ECO:0000313" key="3">
    <source>
        <dbReference type="EMBL" id="AYU81294.1"/>
    </source>
</evidence>
<feature type="region of interest" description="Disordered" evidence="1">
    <location>
        <begin position="134"/>
        <end position="239"/>
    </location>
</feature>
<dbReference type="EMBL" id="CP029530">
    <property type="protein sequence ID" value="AYU81294.1"/>
    <property type="molecule type" value="Genomic_DNA"/>
</dbReference>